<evidence type="ECO:0000313" key="3">
    <source>
        <dbReference type="Proteomes" id="UP001501586"/>
    </source>
</evidence>
<dbReference type="RefSeq" id="WP_236863659.1">
    <property type="nucleotide sequence ID" value="NZ_BAABAZ010000004.1"/>
</dbReference>
<protein>
    <submittedName>
        <fullName evidence="2">Uncharacterized protein</fullName>
    </submittedName>
</protein>
<gene>
    <name evidence="2" type="ORF">GCM10022261_11150</name>
</gene>
<evidence type="ECO:0000256" key="1">
    <source>
        <dbReference type="SAM" id="MobiDB-lite"/>
    </source>
</evidence>
<feature type="compositionally biased region" description="Basic and acidic residues" evidence="1">
    <location>
        <begin position="48"/>
        <end position="88"/>
    </location>
</feature>
<reference evidence="3" key="1">
    <citation type="journal article" date="2019" name="Int. J. Syst. Evol. Microbiol.">
        <title>The Global Catalogue of Microorganisms (GCM) 10K type strain sequencing project: providing services to taxonomists for standard genome sequencing and annotation.</title>
        <authorList>
            <consortium name="The Broad Institute Genomics Platform"/>
            <consortium name="The Broad Institute Genome Sequencing Center for Infectious Disease"/>
            <person name="Wu L."/>
            <person name="Ma J."/>
        </authorList>
    </citation>
    <scope>NUCLEOTIDE SEQUENCE [LARGE SCALE GENOMIC DNA]</scope>
    <source>
        <strain evidence="3">JCM 17458</strain>
    </source>
</reference>
<dbReference type="EMBL" id="BAABAZ010000004">
    <property type="protein sequence ID" value="GAA4283584.1"/>
    <property type="molecule type" value="Genomic_DNA"/>
</dbReference>
<keyword evidence="3" id="KW-1185">Reference proteome</keyword>
<organism evidence="2 3">
    <name type="scientific">Brevibacterium daeguense</name>
    <dbReference type="NCBI Taxonomy" id="909936"/>
    <lineage>
        <taxon>Bacteria</taxon>
        <taxon>Bacillati</taxon>
        <taxon>Actinomycetota</taxon>
        <taxon>Actinomycetes</taxon>
        <taxon>Micrococcales</taxon>
        <taxon>Brevibacteriaceae</taxon>
        <taxon>Brevibacterium</taxon>
    </lineage>
</organism>
<feature type="region of interest" description="Disordered" evidence="1">
    <location>
        <begin position="46"/>
        <end position="94"/>
    </location>
</feature>
<evidence type="ECO:0000313" key="2">
    <source>
        <dbReference type="EMBL" id="GAA4283584.1"/>
    </source>
</evidence>
<comment type="caution">
    <text evidence="2">The sequence shown here is derived from an EMBL/GenBank/DDBJ whole genome shotgun (WGS) entry which is preliminary data.</text>
</comment>
<dbReference type="Proteomes" id="UP001501586">
    <property type="component" value="Unassembled WGS sequence"/>
</dbReference>
<proteinExistence type="predicted"/>
<sequence>MALVPNQYHQALEDAARELEKYHPWALGDVERILAKFDEGVWLGGESDQFRSESHGRKSELTAGVDERIDRVSERAGLEPHEVEETDPRANWGR</sequence>
<name>A0ABP8EHY9_9MICO</name>
<accession>A0ABP8EHY9</accession>